<evidence type="ECO:0000313" key="4">
    <source>
        <dbReference type="Proteomes" id="UP001209654"/>
    </source>
</evidence>
<accession>A0ABQ5MZD1</accession>
<dbReference type="InterPro" id="IPR012347">
    <property type="entry name" value="Ferritin-like"/>
</dbReference>
<comment type="caution">
    <text evidence="3">The sequence shown here is derived from an EMBL/GenBank/DDBJ whole genome shotgun (WGS) entry which is preliminary data.</text>
</comment>
<dbReference type="PANTHER" id="PTHR36933:SF1">
    <property type="entry name" value="SLL0788 PROTEIN"/>
    <property type="match status" value="1"/>
</dbReference>
<feature type="domain" description="DUF305" evidence="2">
    <location>
        <begin position="52"/>
        <end position="198"/>
    </location>
</feature>
<organism evidence="3 4">
    <name type="scientific">Arthrobacter mangrovi</name>
    <dbReference type="NCBI Taxonomy" id="2966350"/>
    <lineage>
        <taxon>Bacteria</taxon>
        <taxon>Bacillati</taxon>
        <taxon>Actinomycetota</taxon>
        <taxon>Actinomycetes</taxon>
        <taxon>Micrococcales</taxon>
        <taxon>Micrococcaceae</taxon>
        <taxon>Arthrobacter</taxon>
    </lineage>
</organism>
<protein>
    <submittedName>
        <fullName evidence="3">DUF305 domain-containing protein</fullName>
    </submittedName>
</protein>
<evidence type="ECO:0000313" key="3">
    <source>
        <dbReference type="EMBL" id="GLB69285.1"/>
    </source>
</evidence>
<gene>
    <name evidence="3" type="ORF">AHIS1636_37280</name>
</gene>
<keyword evidence="1" id="KW-0732">Signal</keyword>
<evidence type="ECO:0000259" key="2">
    <source>
        <dbReference type="Pfam" id="PF03713"/>
    </source>
</evidence>
<dbReference type="Pfam" id="PF03713">
    <property type="entry name" value="DUF305"/>
    <property type="match status" value="1"/>
</dbReference>
<proteinExistence type="predicted"/>
<dbReference type="PROSITE" id="PS51257">
    <property type="entry name" value="PROKAR_LIPOPROTEIN"/>
    <property type="match status" value="1"/>
</dbReference>
<dbReference type="InterPro" id="IPR005183">
    <property type="entry name" value="DUF305_CopM-like"/>
</dbReference>
<dbReference type="PANTHER" id="PTHR36933">
    <property type="entry name" value="SLL0788 PROTEIN"/>
    <property type="match status" value="1"/>
</dbReference>
<evidence type="ECO:0000256" key="1">
    <source>
        <dbReference type="SAM" id="SignalP"/>
    </source>
</evidence>
<dbReference type="Proteomes" id="UP001209654">
    <property type="component" value="Unassembled WGS sequence"/>
</dbReference>
<feature type="signal peptide" evidence="1">
    <location>
        <begin position="1"/>
        <end position="30"/>
    </location>
</feature>
<sequence>MKRYAVITSTAVAAVLLLSGCGSDSGSDSAAPNAGTQAATQSAAGTGAASADAAFAQAMIPHHEQAVDMSQMMLAKEGVDPEVKKLAEDIKAAQGPEIEKMHGWLEAWGQPTMMAGGSDHSSHSSMSGMMSEADLGKLKSAEGTEASRMFLEQMIEHHKGAITMAEQEAANGTNPDAVELAKKIVADQQAEIDKMQVLLAGL</sequence>
<dbReference type="EMBL" id="BRVS01000029">
    <property type="protein sequence ID" value="GLB69285.1"/>
    <property type="molecule type" value="Genomic_DNA"/>
</dbReference>
<feature type="chain" id="PRO_5047362080" evidence="1">
    <location>
        <begin position="31"/>
        <end position="202"/>
    </location>
</feature>
<keyword evidence="4" id="KW-1185">Reference proteome</keyword>
<name>A0ABQ5MZD1_9MICC</name>
<reference evidence="3 4" key="1">
    <citation type="journal article" date="2023" name="Int. J. Syst. Evol. Microbiol.">
        <title>Arthrobacter mangrovi sp. nov., an actinobacterium isolated from the rhizosphere of a mangrove.</title>
        <authorList>
            <person name="Hamada M."/>
            <person name="Saitou S."/>
            <person name="Enomoto N."/>
            <person name="Nanri K."/>
            <person name="Hidaka K."/>
            <person name="Miura T."/>
            <person name="Tamura T."/>
        </authorList>
    </citation>
    <scope>NUCLEOTIDE SEQUENCE [LARGE SCALE GENOMIC DNA]</scope>
    <source>
        <strain evidence="3 4">NBRC 112813</strain>
    </source>
</reference>
<dbReference type="RefSeq" id="WP_264797377.1">
    <property type="nucleotide sequence ID" value="NZ_BRVS01000029.1"/>
</dbReference>
<dbReference type="Gene3D" id="1.20.1260.10">
    <property type="match status" value="1"/>
</dbReference>